<evidence type="ECO:0000256" key="2">
    <source>
        <dbReference type="ARBA" id="ARBA00022630"/>
    </source>
</evidence>
<dbReference type="SUPFAM" id="SSF51905">
    <property type="entry name" value="FAD/NAD(P)-binding domain"/>
    <property type="match status" value="1"/>
</dbReference>
<comment type="cofactor">
    <cofactor evidence="1">
        <name>FAD</name>
        <dbReference type="ChEBI" id="CHEBI:57692"/>
    </cofactor>
</comment>
<keyword evidence="7" id="KW-1185">Reference proteome</keyword>
<dbReference type="SUPFAM" id="SSF54373">
    <property type="entry name" value="FAD-linked reductases, C-terminal domain"/>
    <property type="match status" value="1"/>
</dbReference>
<keyword evidence="2" id="KW-0285">Flavoprotein</keyword>
<reference evidence="6 7" key="1">
    <citation type="submission" date="2016-10" db="EMBL/GenBank/DDBJ databases">
        <authorList>
            <person name="de Groot N.N."/>
        </authorList>
    </citation>
    <scope>NUCLEOTIDE SEQUENCE [LARGE SCALE GENOMIC DNA]</scope>
    <source>
        <strain evidence="6 7">DSM 43019</strain>
    </source>
</reference>
<dbReference type="GO" id="GO:0008115">
    <property type="term" value="F:sarcosine oxidase activity"/>
    <property type="evidence" value="ECO:0007669"/>
    <property type="project" value="TreeGrafter"/>
</dbReference>
<gene>
    <name evidence="6" type="ORF">SAMN05421541_14030</name>
</gene>
<dbReference type="InterPro" id="IPR006076">
    <property type="entry name" value="FAD-dep_OxRdtase"/>
</dbReference>
<dbReference type="InterPro" id="IPR036188">
    <property type="entry name" value="FAD/NAD-bd_sf"/>
</dbReference>
<dbReference type="InterPro" id="IPR045170">
    <property type="entry name" value="MTOX"/>
</dbReference>
<dbReference type="RefSeq" id="WP_093622433.1">
    <property type="nucleotide sequence ID" value="NZ_BOMT01000126.1"/>
</dbReference>
<name>A0A1I2N859_9ACTN</name>
<dbReference type="OrthoDB" id="9806452at2"/>
<dbReference type="Gene3D" id="3.30.9.10">
    <property type="entry name" value="D-Amino Acid Oxidase, subunit A, domain 2"/>
    <property type="match status" value="1"/>
</dbReference>
<dbReference type="AlphaFoldDB" id="A0A1I2N859"/>
<keyword evidence="3" id="KW-0274">FAD</keyword>
<protein>
    <submittedName>
        <fullName evidence="6">Sarcosine oxidase</fullName>
    </submittedName>
</protein>
<feature type="domain" description="FAD dependent oxidoreductase" evidence="5">
    <location>
        <begin position="3"/>
        <end position="348"/>
    </location>
</feature>
<keyword evidence="4" id="KW-0560">Oxidoreductase</keyword>
<sequence length="364" mass="38432">MNHVAVVGAGLTGAATAWRLAQHGVRVTVLERATPANPQGSSHGSARIFRYAYPDPFYANLVAEARGHWDELSEAAGIPLLRHVGSLDFGARRDPAHLAAVLTAIGVGHELLTAEQAATRWPGLHVDGPVLWQPSAGVIDAESAVRAMVELARLAGAAIRPDWTVTGFTADAGRVSIRSAGGDELTADHVVVAAGGWLPALAADLPFRLPPLRVTKEQAFHFPYREPVTDWPTTVHISDDFAAYSLPGGRDAEHRGHKVAEFLGGPDIPSAAGNDGFIDPANRQRVVDYVTKYLPGLIPEPYAETTCVFTTTPTEDFVIDTAGPVTVASPCSGHGAKFAPLLGSIVAASALGITPPPDRFRAPR</sequence>
<evidence type="ECO:0000256" key="1">
    <source>
        <dbReference type="ARBA" id="ARBA00001974"/>
    </source>
</evidence>
<dbReference type="PANTHER" id="PTHR10961:SF7">
    <property type="entry name" value="FAD DEPENDENT OXIDOREDUCTASE DOMAIN-CONTAINING PROTEIN"/>
    <property type="match status" value="1"/>
</dbReference>
<dbReference type="STRING" id="35752.SAMN05421541_14030"/>
<evidence type="ECO:0000256" key="4">
    <source>
        <dbReference type="ARBA" id="ARBA00023002"/>
    </source>
</evidence>
<dbReference type="Proteomes" id="UP000199645">
    <property type="component" value="Unassembled WGS sequence"/>
</dbReference>
<proteinExistence type="predicted"/>
<dbReference type="PANTHER" id="PTHR10961">
    <property type="entry name" value="PEROXISOMAL SARCOSINE OXIDASE"/>
    <property type="match status" value="1"/>
</dbReference>
<dbReference type="Gene3D" id="3.50.50.60">
    <property type="entry name" value="FAD/NAD(P)-binding domain"/>
    <property type="match status" value="1"/>
</dbReference>
<dbReference type="Pfam" id="PF01266">
    <property type="entry name" value="DAO"/>
    <property type="match status" value="1"/>
</dbReference>
<dbReference type="EMBL" id="FONV01000040">
    <property type="protein sequence ID" value="SFF99932.1"/>
    <property type="molecule type" value="Genomic_DNA"/>
</dbReference>
<organism evidence="6 7">
    <name type="scientific">Actinoplanes philippinensis</name>
    <dbReference type="NCBI Taxonomy" id="35752"/>
    <lineage>
        <taxon>Bacteria</taxon>
        <taxon>Bacillati</taxon>
        <taxon>Actinomycetota</taxon>
        <taxon>Actinomycetes</taxon>
        <taxon>Micromonosporales</taxon>
        <taxon>Micromonosporaceae</taxon>
        <taxon>Actinoplanes</taxon>
    </lineage>
</organism>
<evidence type="ECO:0000259" key="5">
    <source>
        <dbReference type="Pfam" id="PF01266"/>
    </source>
</evidence>
<dbReference type="GO" id="GO:0050660">
    <property type="term" value="F:flavin adenine dinucleotide binding"/>
    <property type="evidence" value="ECO:0007669"/>
    <property type="project" value="InterPro"/>
</dbReference>
<evidence type="ECO:0000313" key="7">
    <source>
        <dbReference type="Proteomes" id="UP000199645"/>
    </source>
</evidence>
<evidence type="ECO:0000256" key="3">
    <source>
        <dbReference type="ARBA" id="ARBA00022827"/>
    </source>
</evidence>
<evidence type="ECO:0000313" key="6">
    <source>
        <dbReference type="EMBL" id="SFF99932.1"/>
    </source>
</evidence>
<accession>A0A1I2N859</accession>